<evidence type="ECO:0000259" key="2">
    <source>
        <dbReference type="Pfam" id="PF09350"/>
    </source>
</evidence>
<feature type="domain" description="DnaJ homologue subfamily C member 28 conserved" evidence="2">
    <location>
        <begin position="79"/>
        <end position="146"/>
    </location>
</feature>
<feature type="compositionally biased region" description="Basic and acidic residues" evidence="1">
    <location>
        <begin position="37"/>
        <end position="49"/>
    </location>
</feature>
<name>A0A506XY85_9MICO</name>
<reference evidence="3 4" key="1">
    <citation type="submission" date="2019-06" db="EMBL/GenBank/DDBJ databases">
        <authorList>
            <person name="Li F."/>
        </authorList>
    </citation>
    <scope>NUCLEOTIDE SEQUENCE [LARGE SCALE GENOMIC DNA]</scope>
    <source>
        <strain evidence="3 4">10F1D-1</strain>
    </source>
</reference>
<proteinExistence type="predicted"/>
<sequence length="237" mass="26904">MDGVDPEDAGRGRRGSSDRPQGEPSGGSRPAEAGDTASERELPSENDAVRRHRRLRGEADLDEGSNATLWAPDQHTARIETEIQQAIRRGDFDDLPGAGKPLRGIGGRMDEDWWIRQKIENEDLGGLGPPALTLRTENQRLDDRLDRLHREAEVREHLADFNARVIDARRQLLGGPPVVTPTRDIDAEVARWRERRIARTQARASREAEEARAAAEAREPSWWERVRERRRARRADR</sequence>
<dbReference type="InterPro" id="IPR018961">
    <property type="entry name" value="DnaJ_homolog_subfam-C_membr-28"/>
</dbReference>
<protein>
    <submittedName>
        <fullName evidence="3">DUF1992 domain-containing protein</fullName>
    </submittedName>
</protein>
<dbReference type="AlphaFoldDB" id="A0A506XY85"/>
<evidence type="ECO:0000256" key="1">
    <source>
        <dbReference type="SAM" id="MobiDB-lite"/>
    </source>
</evidence>
<dbReference type="EMBL" id="VHQG01000001">
    <property type="protein sequence ID" value="TPW77874.1"/>
    <property type="molecule type" value="Genomic_DNA"/>
</dbReference>
<keyword evidence="4" id="KW-1185">Reference proteome</keyword>
<dbReference type="Proteomes" id="UP000316252">
    <property type="component" value="Unassembled WGS sequence"/>
</dbReference>
<comment type="caution">
    <text evidence="3">The sequence shown here is derived from an EMBL/GenBank/DDBJ whole genome shotgun (WGS) entry which is preliminary data.</text>
</comment>
<evidence type="ECO:0000313" key="4">
    <source>
        <dbReference type="Proteomes" id="UP000316252"/>
    </source>
</evidence>
<evidence type="ECO:0000313" key="3">
    <source>
        <dbReference type="EMBL" id="TPW77874.1"/>
    </source>
</evidence>
<dbReference type="RefSeq" id="WP_141162399.1">
    <property type="nucleotide sequence ID" value="NZ_VHQG01000001.1"/>
</dbReference>
<feature type="compositionally biased region" description="Basic and acidic residues" evidence="1">
    <location>
        <begin position="8"/>
        <end position="21"/>
    </location>
</feature>
<dbReference type="Pfam" id="PF09350">
    <property type="entry name" value="DJC28_CD"/>
    <property type="match status" value="1"/>
</dbReference>
<gene>
    <name evidence="3" type="ORF">FJ657_04300</name>
</gene>
<feature type="region of interest" description="Disordered" evidence="1">
    <location>
        <begin position="1"/>
        <end position="76"/>
    </location>
</feature>
<organism evidence="3 4">
    <name type="scientific">Schumannella soli</name>
    <dbReference type="NCBI Taxonomy" id="2590779"/>
    <lineage>
        <taxon>Bacteria</taxon>
        <taxon>Bacillati</taxon>
        <taxon>Actinomycetota</taxon>
        <taxon>Actinomycetes</taxon>
        <taxon>Micrococcales</taxon>
        <taxon>Microbacteriaceae</taxon>
        <taxon>Schumannella</taxon>
    </lineage>
</organism>
<accession>A0A506XY85</accession>
<dbReference type="OrthoDB" id="3395286at2"/>